<accession>A0A5J4S219</accession>
<proteinExistence type="predicted"/>
<name>A0A5J4S219_9ZZZZ</name>
<gene>
    <name evidence="1" type="ORF">EZS27_012350</name>
</gene>
<organism evidence="1">
    <name type="scientific">termite gut metagenome</name>
    <dbReference type="NCBI Taxonomy" id="433724"/>
    <lineage>
        <taxon>unclassified sequences</taxon>
        <taxon>metagenomes</taxon>
        <taxon>organismal metagenomes</taxon>
    </lineage>
</organism>
<dbReference type="AlphaFoldDB" id="A0A5J4S219"/>
<sequence length="148" mass="16909">MGTHDYKSVQVITVHDAIVPSEVDMEAIRAAAERHIKKRLGEGFHVEIDTGSGMEEIDLTRNETIITRHFDIDKIHKEEENRVEKQPAPTRKITVTAIYKGIIPQGANMEMIQKELNEHFPTTDFEVELGDEDNLVDFTFEALSFNDE</sequence>
<comment type="caution">
    <text evidence="1">The sequence shown here is derived from an EMBL/GenBank/DDBJ whole genome shotgun (WGS) entry which is preliminary data.</text>
</comment>
<dbReference type="EMBL" id="SNRY01000511">
    <property type="protein sequence ID" value="KAA6339752.1"/>
    <property type="molecule type" value="Genomic_DNA"/>
</dbReference>
<evidence type="ECO:0000313" key="1">
    <source>
        <dbReference type="EMBL" id="KAA6339752.1"/>
    </source>
</evidence>
<protein>
    <submittedName>
        <fullName evidence="1">Uncharacterized protein</fullName>
    </submittedName>
</protein>
<reference evidence="1" key="1">
    <citation type="submission" date="2019-03" db="EMBL/GenBank/DDBJ databases">
        <title>Single cell metagenomics reveals metabolic interactions within the superorganism composed of flagellate Streblomastix strix and complex community of Bacteroidetes bacteria on its surface.</title>
        <authorList>
            <person name="Treitli S.C."/>
            <person name="Kolisko M."/>
            <person name="Husnik F."/>
            <person name="Keeling P."/>
            <person name="Hampl V."/>
        </authorList>
    </citation>
    <scope>NUCLEOTIDE SEQUENCE</scope>
    <source>
        <strain evidence="1">STM</strain>
    </source>
</reference>